<sequence>MTEFLWLLPLGYVVGVFGTLIGAGGGFILVPILLLVYPHKSPDAITSMSLAVVFFNAFSGSYAYSKMKRIDYKSGMLFAAATIPGSILGAITTSYIPRQLFNGIFGVLLIAAAAFLLLNPSKKKNGTGEVKKNFVTRTLVDAEGMEYIFSFNPVIGVVLSVFVGYLSSLLGIGGGIIHVPALVHLLNYPVHIATATSHFILAIMALSGTAVHLATGVLATSAFQTIALSIGVLFGAQLGAKLSQKVKGTAIIRSLAIGLALVGVRIFMMAF</sequence>
<evidence type="ECO:0000313" key="7">
    <source>
        <dbReference type="EMBL" id="VBB09829.1"/>
    </source>
</evidence>
<dbReference type="InterPro" id="IPR002781">
    <property type="entry name" value="TM_pro_TauE-like"/>
</dbReference>
<proteinExistence type="inferred from homology"/>
<dbReference type="Pfam" id="PF01925">
    <property type="entry name" value="TauE"/>
    <property type="match status" value="1"/>
</dbReference>
<dbReference type="RefSeq" id="WP_122630679.1">
    <property type="nucleotide sequence ID" value="NZ_UPPP01000134.1"/>
</dbReference>
<keyword evidence="6" id="KW-1003">Cell membrane</keyword>
<feature type="transmembrane region" description="Helical" evidence="6">
    <location>
        <begin position="76"/>
        <end position="94"/>
    </location>
</feature>
<feature type="transmembrane region" description="Helical" evidence="6">
    <location>
        <begin position="250"/>
        <end position="268"/>
    </location>
</feature>
<comment type="similarity">
    <text evidence="2 6">Belongs to the 4-toluene sulfonate uptake permease (TSUP) (TC 2.A.102) family.</text>
</comment>
<evidence type="ECO:0000313" key="8">
    <source>
        <dbReference type="Proteomes" id="UP000277811"/>
    </source>
</evidence>
<feature type="transmembrane region" description="Helical" evidence="6">
    <location>
        <begin position="154"/>
        <end position="179"/>
    </location>
</feature>
<dbReference type="Proteomes" id="UP000277811">
    <property type="component" value="Unassembled WGS sequence"/>
</dbReference>
<feature type="transmembrane region" description="Helical" evidence="6">
    <location>
        <begin position="12"/>
        <end position="38"/>
    </location>
</feature>
<organism evidence="7 8">
    <name type="scientific">Lucifera butyrica</name>
    <dbReference type="NCBI Taxonomy" id="1351585"/>
    <lineage>
        <taxon>Bacteria</taxon>
        <taxon>Bacillati</taxon>
        <taxon>Bacillota</taxon>
        <taxon>Negativicutes</taxon>
        <taxon>Veillonellales</taxon>
        <taxon>Veillonellaceae</taxon>
        <taxon>Lucifera</taxon>
    </lineage>
</organism>
<dbReference type="PANTHER" id="PTHR43701">
    <property type="entry name" value="MEMBRANE TRANSPORTER PROTEIN MJ0441-RELATED"/>
    <property type="match status" value="1"/>
</dbReference>
<name>A0A498RET1_9FIRM</name>
<dbReference type="GO" id="GO:0005886">
    <property type="term" value="C:plasma membrane"/>
    <property type="evidence" value="ECO:0007669"/>
    <property type="project" value="UniProtKB-SubCell"/>
</dbReference>
<keyword evidence="5 6" id="KW-0472">Membrane</keyword>
<keyword evidence="8" id="KW-1185">Reference proteome</keyword>
<dbReference type="InterPro" id="IPR051598">
    <property type="entry name" value="TSUP/Inactive_protease-like"/>
</dbReference>
<dbReference type="EMBL" id="UPPP01000134">
    <property type="protein sequence ID" value="VBB09829.1"/>
    <property type="molecule type" value="Genomic_DNA"/>
</dbReference>
<comment type="subcellular location">
    <subcellularLocation>
        <location evidence="6">Cell membrane</location>
        <topology evidence="6">Multi-pass membrane protein</topology>
    </subcellularLocation>
    <subcellularLocation>
        <location evidence="1">Membrane</location>
        <topology evidence="1">Multi-pass membrane protein</topology>
    </subcellularLocation>
</comment>
<feature type="transmembrane region" description="Helical" evidence="6">
    <location>
        <begin position="213"/>
        <end position="238"/>
    </location>
</feature>
<evidence type="ECO:0000256" key="6">
    <source>
        <dbReference type="RuleBase" id="RU363041"/>
    </source>
</evidence>
<reference evidence="7 8" key="1">
    <citation type="submission" date="2018-06" db="EMBL/GenBank/DDBJ databases">
        <authorList>
            <person name="Strepis N."/>
        </authorList>
    </citation>
    <scope>NUCLEOTIDE SEQUENCE [LARGE SCALE GENOMIC DNA]</scope>
    <source>
        <strain evidence="7">LUCI</strain>
    </source>
</reference>
<dbReference type="AlphaFoldDB" id="A0A498RET1"/>
<evidence type="ECO:0000256" key="2">
    <source>
        <dbReference type="ARBA" id="ARBA00009142"/>
    </source>
</evidence>
<dbReference type="PANTHER" id="PTHR43701:SF2">
    <property type="entry name" value="MEMBRANE TRANSPORTER PROTEIN YJNA-RELATED"/>
    <property type="match status" value="1"/>
</dbReference>
<evidence type="ECO:0000256" key="3">
    <source>
        <dbReference type="ARBA" id="ARBA00022692"/>
    </source>
</evidence>
<gene>
    <name evidence="7" type="ORF">LUCI_5127</name>
</gene>
<evidence type="ECO:0000256" key="5">
    <source>
        <dbReference type="ARBA" id="ARBA00023136"/>
    </source>
</evidence>
<feature type="transmembrane region" description="Helical" evidence="6">
    <location>
        <begin position="100"/>
        <end position="118"/>
    </location>
</feature>
<accession>A0A498RET1</accession>
<evidence type="ECO:0000256" key="1">
    <source>
        <dbReference type="ARBA" id="ARBA00004141"/>
    </source>
</evidence>
<feature type="transmembrane region" description="Helical" evidence="6">
    <location>
        <begin position="44"/>
        <end position="64"/>
    </location>
</feature>
<keyword evidence="4 6" id="KW-1133">Transmembrane helix</keyword>
<feature type="transmembrane region" description="Helical" evidence="6">
    <location>
        <begin position="185"/>
        <end position="206"/>
    </location>
</feature>
<protein>
    <recommendedName>
        <fullName evidence="6">Probable membrane transporter protein</fullName>
    </recommendedName>
</protein>
<evidence type="ECO:0000256" key="4">
    <source>
        <dbReference type="ARBA" id="ARBA00022989"/>
    </source>
</evidence>
<dbReference type="OrthoDB" id="9780109at2"/>
<keyword evidence="3 6" id="KW-0812">Transmembrane</keyword>